<evidence type="ECO:0000256" key="1">
    <source>
        <dbReference type="ARBA" id="ARBA00022618"/>
    </source>
</evidence>
<sequence>MRLLRQFSEAVSLWGHENFEDENTPDFSDEAGFELLNQTNESARSPNNLAIPAIANSVQECVVLEPLSFEEIPQAVDALLAQKVLILKCAKMRSPSEAQRAVDFLAGAVYAINGHQSRIWKDVFMFAPPSVRLTRLHAMVPIQPFALYSG</sequence>
<dbReference type="PANTHER" id="PTHR35798:SF1">
    <property type="entry name" value="CELL DIVISION PROTEIN SEPF"/>
    <property type="match status" value="1"/>
</dbReference>
<dbReference type="RefSeq" id="WP_073071117.1">
    <property type="nucleotide sequence ID" value="NZ_MPPI01000010.1"/>
</dbReference>
<gene>
    <name evidence="5" type="ORF">C7B65_09715</name>
</gene>
<accession>A0A2T1DHK9</accession>
<dbReference type="EMBL" id="PVWG01000008">
    <property type="protein sequence ID" value="PSB19934.1"/>
    <property type="molecule type" value="Genomic_DNA"/>
</dbReference>
<dbReference type="STRING" id="1920490.GCA_001895925_03986"/>
<proteinExistence type="predicted"/>
<evidence type="ECO:0000256" key="4">
    <source>
        <dbReference type="ARBA" id="ARBA00044936"/>
    </source>
</evidence>
<dbReference type="InterPro" id="IPR007561">
    <property type="entry name" value="Cell_div_SepF/SepF-rel"/>
</dbReference>
<evidence type="ECO:0000313" key="6">
    <source>
        <dbReference type="Proteomes" id="UP000238634"/>
    </source>
</evidence>
<dbReference type="PANTHER" id="PTHR35798">
    <property type="entry name" value="CELL DIVISION PROTEIN SEPF"/>
    <property type="match status" value="1"/>
</dbReference>
<dbReference type="AlphaFoldDB" id="A0A2T1DHK9"/>
<evidence type="ECO:0000256" key="3">
    <source>
        <dbReference type="ARBA" id="ARBA00023306"/>
    </source>
</evidence>
<comment type="caution">
    <text evidence="5">The sequence shown here is derived from an EMBL/GenBank/DDBJ whole genome shotgun (WGS) entry which is preliminary data.</text>
</comment>
<name>A0A2T1DHK9_9CYAN</name>
<reference evidence="5 6" key="1">
    <citation type="submission" date="2018-02" db="EMBL/GenBank/DDBJ databases">
        <authorList>
            <person name="Cohen D.B."/>
            <person name="Kent A.D."/>
        </authorList>
    </citation>
    <scope>NUCLEOTIDE SEQUENCE [LARGE SCALE GENOMIC DNA]</scope>
    <source>
        <strain evidence="5 6">ULC007</strain>
    </source>
</reference>
<comment type="function">
    <text evidence="4">Cell division protein that is part of the divisome complex and is recruited early to the Z-ring. Probably stimulates Z-ring formation, perhaps through the cross-linking of FtsZ protofilaments. Its function overlaps with FtsA.</text>
</comment>
<keyword evidence="6" id="KW-1185">Reference proteome</keyword>
<evidence type="ECO:0000256" key="2">
    <source>
        <dbReference type="ARBA" id="ARBA00023210"/>
    </source>
</evidence>
<dbReference type="OrthoDB" id="9815206at2"/>
<dbReference type="GO" id="GO:0000917">
    <property type="term" value="P:division septum assembly"/>
    <property type="evidence" value="ECO:0007669"/>
    <property type="project" value="UniProtKB-KW"/>
</dbReference>
<organism evidence="5 6">
    <name type="scientific">Phormidesmis priestleyi ULC007</name>
    <dbReference type="NCBI Taxonomy" id="1920490"/>
    <lineage>
        <taxon>Bacteria</taxon>
        <taxon>Bacillati</taxon>
        <taxon>Cyanobacteriota</taxon>
        <taxon>Cyanophyceae</taxon>
        <taxon>Leptolyngbyales</taxon>
        <taxon>Leptolyngbyaceae</taxon>
        <taxon>Phormidesmis</taxon>
    </lineage>
</organism>
<dbReference type="InterPro" id="IPR023052">
    <property type="entry name" value="Cell_div_SepF"/>
</dbReference>
<protein>
    <submittedName>
        <fullName evidence="5">Cell division protein SepF</fullName>
    </submittedName>
</protein>
<dbReference type="Pfam" id="PF04472">
    <property type="entry name" value="SepF"/>
    <property type="match status" value="1"/>
</dbReference>
<dbReference type="InterPro" id="IPR038594">
    <property type="entry name" value="SepF-like_sf"/>
</dbReference>
<keyword evidence="2" id="KW-0717">Septation</keyword>
<dbReference type="Gene3D" id="3.30.110.150">
    <property type="entry name" value="SepF-like protein"/>
    <property type="match status" value="1"/>
</dbReference>
<evidence type="ECO:0000313" key="5">
    <source>
        <dbReference type="EMBL" id="PSB19934.1"/>
    </source>
</evidence>
<keyword evidence="3" id="KW-0131">Cell cycle</keyword>
<keyword evidence="1 5" id="KW-0132">Cell division</keyword>
<reference evidence="5 6" key="2">
    <citation type="submission" date="2018-03" db="EMBL/GenBank/DDBJ databases">
        <title>The ancient ancestry and fast evolution of plastids.</title>
        <authorList>
            <person name="Moore K.R."/>
            <person name="Magnabosco C."/>
            <person name="Momper L."/>
            <person name="Gold D.A."/>
            <person name="Bosak T."/>
            <person name="Fournier G.P."/>
        </authorList>
    </citation>
    <scope>NUCLEOTIDE SEQUENCE [LARGE SCALE GENOMIC DNA]</scope>
    <source>
        <strain evidence="5 6">ULC007</strain>
    </source>
</reference>
<dbReference type="Proteomes" id="UP000238634">
    <property type="component" value="Unassembled WGS sequence"/>
</dbReference>